<feature type="transmembrane region" description="Helical" evidence="2">
    <location>
        <begin position="7"/>
        <end position="26"/>
    </location>
</feature>
<comment type="caution">
    <text evidence="3">The sequence shown here is derived from an EMBL/GenBank/DDBJ whole genome shotgun (WGS) entry which is preliminary data.</text>
</comment>
<evidence type="ECO:0000313" key="3">
    <source>
        <dbReference type="EMBL" id="PIR88957.1"/>
    </source>
</evidence>
<feature type="coiled-coil region" evidence="1">
    <location>
        <begin position="79"/>
        <end position="106"/>
    </location>
</feature>
<name>A0A2H0URD8_9BACT</name>
<proteinExistence type="predicted"/>
<keyword evidence="1" id="KW-0175">Coiled coil</keyword>
<evidence type="ECO:0000256" key="1">
    <source>
        <dbReference type="SAM" id="Coils"/>
    </source>
</evidence>
<evidence type="ECO:0008006" key="5">
    <source>
        <dbReference type="Google" id="ProtNLM"/>
    </source>
</evidence>
<evidence type="ECO:0000313" key="4">
    <source>
        <dbReference type="Proteomes" id="UP000231157"/>
    </source>
</evidence>
<keyword evidence="2" id="KW-0812">Transmembrane</keyword>
<accession>A0A2H0URD8</accession>
<reference evidence="4" key="1">
    <citation type="submission" date="2017-09" db="EMBL/GenBank/DDBJ databases">
        <title>Depth-based differentiation of microbial function through sediment-hosted aquifers and enrichment of novel symbionts in the deep terrestrial subsurface.</title>
        <authorList>
            <person name="Probst A.J."/>
            <person name="Ladd B."/>
            <person name="Jarett J.K."/>
            <person name="Geller-Mcgrath D.E."/>
            <person name="Sieber C.M.K."/>
            <person name="Emerson J.B."/>
            <person name="Anantharaman K."/>
            <person name="Thomas B.C."/>
            <person name="Malmstrom R."/>
            <person name="Stieglmeier M."/>
            <person name="Klingl A."/>
            <person name="Woyke T."/>
            <person name="Ryan C.M."/>
            <person name="Banfield J.F."/>
        </authorList>
    </citation>
    <scope>NUCLEOTIDE SEQUENCE [LARGE SCALE GENOMIC DNA]</scope>
</reference>
<gene>
    <name evidence="3" type="ORF">COU07_03645</name>
</gene>
<dbReference type="Proteomes" id="UP000231157">
    <property type="component" value="Unassembled WGS sequence"/>
</dbReference>
<evidence type="ECO:0000256" key="2">
    <source>
        <dbReference type="SAM" id="Phobius"/>
    </source>
</evidence>
<dbReference type="EMBL" id="PFAZ01000009">
    <property type="protein sequence ID" value="PIR88957.1"/>
    <property type="molecule type" value="Genomic_DNA"/>
</dbReference>
<organism evidence="3 4">
    <name type="scientific">Candidatus Harrisonbacteria bacterium CG10_big_fil_rev_8_21_14_0_10_40_38</name>
    <dbReference type="NCBI Taxonomy" id="1974583"/>
    <lineage>
        <taxon>Bacteria</taxon>
        <taxon>Candidatus Harrisoniibacteriota</taxon>
    </lineage>
</organism>
<protein>
    <recommendedName>
        <fullName evidence="5">DUF5667 domain-containing protein</fullName>
    </recommendedName>
</protein>
<keyword evidence="2" id="KW-0472">Membrane</keyword>
<keyword evidence="2" id="KW-1133">Transmembrane helix</keyword>
<dbReference type="AlphaFoldDB" id="A0A2H0URD8"/>
<sequence length="196" mass="22005">MKQTVKIVALIVAIGLVVYFFTKTIVSQEGLPSEFIEGRTKGAELSSEIAALYDQSLNNLRQIGQYEKEGDIASAFDLLEEEITRNQDAQRKAIELSSELEKMARSIDRIKPDSAKIAATEAVSSEVTLVSRLVSYNEYFSQLFEALGEKFQDPQKYTNGKIEELLDNMNKESQAINELNARFNESLTKLDSLLQP</sequence>